<sequence>MVSTEEKVTENNKDRYQTIGLIVYVCILASINFACVAILQILISKVDFHQILEFKRLYNHSLGNYEINRDLSMTQNLRIIEQKKDSENEVCLITLYHRPPFDVWLVGFVPFIASSIVGLLIIVLSLLPYYTFSCKAKAIGIFMGSAIVNLLSSGIYGTVRLSLLNKTVGKLKFCPDYIVTRYETKDAEDLFKLLAGVGFCGIFVFPAFYSICLNGRHKDDYGEDSESQFSDSVEALN</sequence>
<keyword evidence="1" id="KW-0812">Transmembrane</keyword>
<name>A0A7I8VZC5_9ANNE</name>
<feature type="transmembrane region" description="Helical" evidence="1">
    <location>
        <begin position="103"/>
        <end position="127"/>
    </location>
</feature>
<accession>A0A7I8VZC5</accession>
<protein>
    <submittedName>
        <fullName evidence="2">DgyrCDS10143</fullName>
    </submittedName>
</protein>
<feature type="transmembrane region" description="Helical" evidence="1">
    <location>
        <begin position="21"/>
        <end position="43"/>
    </location>
</feature>
<dbReference type="EMBL" id="CAJFCJ010000014">
    <property type="protein sequence ID" value="CAD5121649.1"/>
    <property type="molecule type" value="Genomic_DNA"/>
</dbReference>
<organism evidence="2 3">
    <name type="scientific">Dimorphilus gyrociliatus</name>
    <dbReference type="NCBI Taxonomy" id="2664684"/>
    <lineage>
        <taxon>Eukaryota</taxon>
        <taxon>Metazoa</taxon>
        <taxon>Spiralia</taxon>
        <taxon>Lophotrochozoa</taxon>
        <taxon>Annelida</taxon>
        <taxon>Polychaeta</taxon>
        <taxon>Polychaeta incertae sedis</taxon>
        <taxon>Dinophilidae</taxon>
        <taxon>Dimorphilus</taxon>
    </lineage>
</organism>
<evidence type="ECO:0000256" key="1">
    <source>
        <dbReference type="SAM" id="Phobius"/>
    </source>
</evidence>
<dbReference type="AlphaFoldDB" id="A0A7I8VZC5"/>
<feature type="transmembrane region" description="Helical" evidence="1">
    <location>
        <begin position="139"/>
        <end position="159"/>
    </location>
</feature>
<feature type="transmembrane region" description="Helical" evidence="1">
    <location>
        <begin position="190"/>
        <end position="209"/>
    </location>
</feature>
<evidence type="ECO:0000313" key="2">
    <source>
        <dbReference type="EMBL" id="CAD5121649.1"/>
    </source>
</evidence>
<evidence type="ECO:0000313" key="3">
    <source>
        <dbReference type="Proteomes" id="UP000549394"/>
    </source>
</evidence>
<reference evidence="2 3" key="1">
    <citation type="submission" date="2020-08" db="EMBL/GenBank/DDBJ databases">
        <authorList>
            <person name="Hejnol A."/>
        </authorList>
    </citation>
    <scope>NUCLEOTIDE SEQUENCE [LARGE SCALE GENOMIC DNA]</scope>
</reference>
<dbReference type="Proteomes" id="UP000549394">
    <property type="component" value="Unassembled WGS sequence"/>
</dbReference>
<keyword evidence="3" id="KW-1185">Reference proteome</keyword>
<comment type="caution">
    <text evidence="2">The sequence shown here is derived from an EMBL/GenBank/DDBJ whole genome shotgun (WGS) entry which is preliminary data.</text>
</comment>
<keyword evidence="1" id="KW-1133">Transmembrane helix</keyword>
<proteinExistence type="predicted"/>
<keyword evidence="1" id="KW-0472">Membrane</keyword>
<gene>
    <name evidence="2" type="ORF">DGYR_LOCUS9572</name>
</gene>